<dbReference type="SUPFAM" id="SSF48295">
    <property type="entry name" value="TrpR-like"/>
    <property type="match status" value="1"/>
</dbReference>
<evidence type="ECO:0000259" key="3">
    <source>
        <dbReference type="Pfam" id="PF13359"/>
    </source>
</evidence>
<evidence type="ECO:0000256" key="2">
    <source>
        <dbReference type="ARBA" id="ARBA00022723"/>
    </source>
</evidence>
<dbReference type="Pfam" id="PF13613">
    <property type="entry name" value="HTH_Tnp_4"/>
    <property type="match status" value="1"/>
</dbReference>
<dbReference type="AlphaFoldDB" id="A0A229SXV1"/>
<gene>
    <name evidence="5" type="ORF">CF165_28445</name>
</gene>
<dbReference type="Pfam" id="PF13359">
    <property type="entry name" value="DDE_Tnp_4"/>
    <property type="match status" value="1"/>
</dbReference>
<feature type="domain" description="DDE Tnp4" evidence="3">
    <location>
        <begin position="114"/>
        <end position="281"/>
    </location>
</feature>
<evidence type="ECO:0000259" key="4">
    <source>
        <dbReference type="Pfam" id="PF13613"/>
    </source>
</evidence>
<sequence>MSQQPAEGFNPISYQVTLPLSRQTLQMVADLIRTHRRQVRSRWRKATPAEQALVVLAVLRHDQRLADIGGGHGVSASTVRRWVLEVIGLLAARARRLDRVLRRLLARGSAVVLIDGTLIRTRRRSGKANRANYSGKHKHHGLLVLALTGEDGRLVWVSAALPGKTADITASRRLGLRERLHEHDLSPAGDKGFHGWHKDVRESRDCPGCGRSCEQVVLTPYKAEAKRPLTEGQQQANAAFSAMRCAVEGGFAALKSWRILTKLRCHPRHATTLLRALLVLTQHEQSIRGTVQSTAG</sequence>
<proteinExistence type="predicted"/>
<keyword evidence="6" id="KW-1185">Reference proteome</keyword>
<protein>
    <submittedName>
        <fullName evidence="5">IS5/IS1182 family transposase</fullName>
    </submittedName>
</protein>
<dbReference type="EMBL" id="NMUL01000031">
    <property type="protein sequence ID" value="OXM63682.1"/>
    <property type="molecule type" value="Genomic_DNA"/>
</dbReference>
<accession>A0A229SXV1</accession>
<comment type="cofactor">
    <cofactor evidence="1">
        <name>a divalent metal cation</name>
        <dbReference type="ChEBI" id="CHEBI:60240"/>
    </cofactor>
</comment>
<dbReference type="InterPro" id="IPR010921">
    <property type="entry name" value="Trp_repressor/repl_initiator"/>
</dbReference>
<keyword evidence="2" id="KW-0479">Metal-binding</keyword>
<evidence type="ECO:0000313" key="5">
    <source>
        <dbReference type="EMBL" id="OXM63682.1"/>
    </source>
</evidence>
<dbReference type="Proteomes" id="UP000215199">
    <property type="component" value="Unassembled WGS sequence"/>
</dbReference>
<evidence type="ECO:0000256" key="1">
    <source>
        <dbReference type="ARBA" id="ARBA00001968"/>
    </source>
</evidence>
<name>A0A229SXV1_9PSEU</name>
<dbReference type="OrthoDB" id="3699454at2"/>
<organism evidence="5 6">
    <name type="scientific">Amycolatopsis vastitatis</name>
    <dbReference type="NCBI Taxonomy" id="1905142"/>
    <lineage>
        <taxon>Bacteria</taxon>
        <taxon>Bacillati</taxon>
        <taxon>Actinomycetota</taxon>
        <taxon>Actinomycetes</taxon>
        <taxon>Pseudonocardiales</taxon>
        <taxon>Pseudonocardiaceae</taxon>
        <taxon>Amycolatopsis</taxon>
    </lineage>
</organism>
<dbReference type="InterPro" id="IPR027805">
    <property type="entry name" value="Transposase_HTH_dom"/>
</dbReference>
<reference evidence="6" key="1">
    <citation type="submission" date="2017-07" db="EMBL/GenBank/DDBJ databases">
        <title>Comparative genome mining reveals phylogenetic distribution patterns of secondary metabolites in Amycolatopsis.</title>
        <authorList>
            <person name="Adamek M."/>
            <person name="Alanjary M."/>
            <person name="Sales-Ortells H."/>
            <person name="Goodfellow M."/>
            <person name="Bull A.T."/>
            <person name="Kalinowski J."/>
            <person name="Ziemert N."/>
        </authorList>
    </citation>
    <scope>NUCLEOTIDE SEQUENCE [LARGE SCALE GENOMIC DNA]</scope>
    <source>
        <strain evidence="6">H5</strain>
    </source>
</reference>
<feature type="domain" description="Transposase Helix-turn-helix" evidence="4">
    <location>
        <begin position="47"/>
        <end position="94"/>
    </location>
</feature>
<dbReference type="GO" id="GO:0046872">
    <property type="term" value="F:metal ion binding"/>
    <property type="evidence" value="ECO:0007669"/>
    <property type="project" value="UniProtKB-KW"/>
</dbReference>
<dbReference type="GO" id="GO:0043565">
    <property type="term" value="F:sequence-specific DNA binding"/>
    <property type="evidence" value="ECO:0007669"/>
    <property type="project" value="InterPro"/>
</dbReference>
<dbReference type="InterPro" id="IPR027806">
    <property type="entry name" value="HARBI1_dom"/>
</dbReference>
<evidence type="ECO:0000313" key="6">
    <source>
        <dbReference type="Proteomes" id="UP000215199"/>
    </source>
</evidence>
<comment type="caution">
    <text evidence="5">The sequence shown here is derived from an EMBL/GenBank/DDBJ whole genome shotgun (WGS) entry which is preliminary data.</text>
</comment>